<name>A0ABQ8UNR9_9EUKA</name>
<dbReference type="PANTHER" id="PTHR38926">
    <property type="entry name" value="F-BOX DOMAIN CONTAINING PROTEIN, EXPRESSED"/>
    <property type="match status" value="1"/>
</dbReference>
<gene>
    <name evidence="1" type="ORF">PAPYR_5923</name>
</gene>
<dbReference type="Proteomes" id="UP001141327">
    <property type="component" value="Unassembled WGS sequence"/>
</dbReference>
<evidence type="ECO:0008006" key="3">
    <source>
        <dbReference type="Google" id="ProtNLM"/>
    </source>
</evidence>
<comment type="caution">
    <text evidence="1">The sequence shown here is derived from an EMBL/GenBank/DDBJ whole genome shotgun (WGS) entry which is preliminary data.</text>
</comment>
<keyword evidence="2" id="KW-1185">Reference proteome</keyword>
<dbReference type="EMBL" id="JAPMOS010000030">
    <property type="protein sequence ID" value="KAJ4458370.1"/>
    <property type="molecule type" value="Genomic_DNA"/>
</dbReference>
<dbReference type="SUPFAM" id="SSF52058">
    <property type="entry name" value="L domain-like"/>
    <property type="match status" value="1"/>
</dbReference>
<protein>
    <recommendedName>
        <fullName evidence="3">F-box domain-containing protein</fullName>
    </recommendedName>
</protein>
<organism evidence="1 2">
    <name type="scientific">Paratrimastix pyriformis</name>
    <dbReference type="NCBI Taxonomy" id="342808"/>
    <lineage>
        <taxon>Eukaryota</taxon>
        <taxon>Metamonada</taxon>
        <taxon>Preaxostyla</taxon>
        <taxon>Paratrimastigidae</taxon>
        <taxon>Paratrimastix</taxon>
    </lineage>
</organism>
<dbReference type="InterPro" id="IPR032675">
    <property type="entry name" value="LRR_dom_sf"/>
</dbReference>
<evidence type="ECO:0000313" key="1">
    <source>
        <dbReference type="EMBL" id="KAJ4458370.1"/>
    </source>
</evidence>
<dbReference type="Gene3D" id="3.80.10.10">
    <property type="entry name" value="Ribonuclease Inhibitor"/>
    <property type="match status" value="2"/>
</dbReference>
<dbReference type="PANTHER" id="PTHR38926:SF5">
    <property type="entry name" value="F-BOX AND LEUCINE-RICH REPEAT PROTEIN 6"/>
    <property type="match status" value="1"/>
</dbReference>
<reference evidence="1" key="1">
    <citation type="journal article" date="2022" name="bioRxiv">
        <title>Genomics of Preaxostyla Flagellates Illuminates Evolutionary Transitions and the Path Towards Mitochondrial Loss.</title>
        <authorList>
            <person name="Novak L.V.F."/>
            <person name="Treitli S.C."/>
            <person name="Pyrih J."/>
            <person name="Halakuc P."/>
            <person name="Pipaliya S.V."/>
            <person name="Vacek V."/>
            <person name="Brzon O."/>
            <person name="Soukal P."/>
            <person name="Eme L."/>
            <person name="Dacks J.B."/>
            <person name="Karnkowska A."/>
            <person name="Elias M."/>
            <person name="Hampl V."/>
        </authorList>
    </citation>
    <scope>NUCLEOTIDE SEQUENCE</scope>
    <source>
        <strain evidence="1">RCP-MX</strain>
    </source>
</reference>
<accession>A0ABQ8UNR9</accession>
<evidence type="ECO:0000313" key="2">
    <source>
        <dbReference type="Proteomes" id="UP001141327"/>
    </source>
</evidence>
<proteinExistence type="predicted"/>
<sequence>MNTQSAASSSVLELSEERCNLHRLPDDLLCYIGHVTTSLRVYSILISVCHKWRDLIRGTPQAIDLDDDRDCSPRGSADDGIQDDPDLFCFPRLPDVNQLAALIGPCRNLASLSFHPTHALRGCPPSLDWVDAAFPEPCAITTLVVPQCRGLSDSALAKIVSRLPRLEILRLGEAEQPRWACPVGPQVIHAAACHCPRLHTLVVCRIAHTWRLAQGGLHSSLRHLRLPDFHPGEALPPGLEVLSTSRVPLTPLLNIRSLALTDPGALSSALGPFPRLEEIVLNVDPITTLSALRALLNPANDLRAVHLTASHTSTGPLWPLVKTAVLAECRLAALEAVTLDLHATSFEDLGLFAPLLCAPALRRLAIRVQTVNSTGPVTVSGPMLEQFTLESERGLAPSRLEILCPRLTRLRLGCGPTGLSQAPGLLVLDTPRLSRWENLLSAHPLELRGGTATLANLQCLLPQGHHTPTCCRRHLRHVARDRPVIPWFPVLLDLARGSGARLRVLRGLTVVDQADLDVLLTGCPALEALEGLRVQVARPCPQPMVLTAPNLRVLGLAALPPWCHSLAVRASPRLSRLSLAVGPLRELELVDLPSLRALHVDAPECRAVRIGPDCAALEALSLARIASMAPAVLAALLGGLPGLRAVRLHGHRLFPVDVARALTQLPRLVSLHVDRSQQYIRDMPVLSLPAVVDLSLTRFRVPVYRTVLDCPSLETVDLHGNFAMSLEWPAPQPANLTRAVLGPCNNGLYTFVIQIRNISYLRK</sequence>